<accession>A0A433A2E4</accession>
<reference evidence="1 2" key="1">
    <citation type="journal article" date="2018" name="New Phytol.">
        <title>Phylogenomics of Endogonaceae and evolution of mycorrhizas within Mucoromycota.</title>
        <authorList>
            <person name="Chang Y."/>
            <person name="Desiro A."/>
            <person name="Na H."/>
            <person name="Sandor L."/>
            <person name="Lipzen A."/>
            <person name="Clum A."/>
            <person name="Barry K."/>
            <person name="Grigoriev I.V."/>
            <person name="Martin F.M."/>
            <person name="Stajich J.E."/>
            <person name="Smith M.E."/>
            <person name="Bonito G."/>
            <person name="Spatafora J.W."/>
        </authorList>
    </citation>
    <scope>NUCLEOTIDE SEQUENCE [LARGE SCALE GENOMIC DNA]</scope>
    <source>
        <strain evidence="1 2">GMNB39</strain>
    </source>
</reference>
<organism evidence="1 2">
    <name type="scientific">Jimgerdemannia flammicorona</name>
    <dbReference type="NCBI Taxonomy" id="994334"/>
    <lineage>
        <taxon>Eukaryota</taxon>
        <taxon>Fungi</taxon>
        <taxon>Fungi incertae sedis</taxon>
        <taxon>Mucoromycota</taxon>
        <taxon>Mucoromycotina</taxon>
        <taxon>Endogonomycetes</taxon>
        <taxon>Endogonales</taxon>
        <taxon>Endogonaceae</taxon>
        <taxon>Jimgerdemannia</taxon>
    </lineage>
</organism>
<sequence length="25" mass="2978">MLPVYTSLHLVPMLLLRTKHFLKEP</sequence>
<gene>
    <name evidence="1" type="ORF">BC936DRAFT_141350</name>
</gene>
<dbReference type="AlphaFoldDB" id="A0A433A2E4"/>
<dbReference type="EMBL" id="RBNI01019428">
    <property type="protein sequence ID" value="RUO96854.1"/>
    <property type="molecule type" value="Genomic_DNA"/>
</dbReference>
<name>A0A433A2E4_9FUNG</name>
<proteinExistence type="predicted"/>
<protein>
    <submittedName>
        <fullName evidence="1">Uncharacterized protein</fullName>
    </submittedName>
</protein>
<feature type="non-terminal residue" evidence="1">
    <location>
        <position position="25"/>
    </location>
</feature>
<evidence type="ECO:0000313" key="2">
    <source>
        <dbReference type="Proteomes" id="UP000268093"/>
    </source>
</evidence>
<evidence type="ECO:0000313" key="1">
    <source>
        <dbReference type="EMBL" id="RUO96854.1"/>
    </source>
</evidence>
<dbReference type="Proteomes" id="UP000268093">
    <property type="component" value="Unassembled WGS sequence"/>
</dbReference>
<keyword evidence="2" id="KW-1185">Reference proteome</keyword>
<comment type="caution">
    <text evidence="1">The sequence shown here is derived from an EMBL/GenBank/DDBJ whole genome shotgun (WGS) entry which is preliminary data.</text>
</comment>